<dbReference type="PANTHER" id="PTHR36698">
    <property type="entry name" value="BLL5892 PROTEIN"/>
    <property type="match status" value="1"/>
</dbReference>
<dbReference type="PANTHER" id="PTHR36698:SF2">
    <property type="entry name" value="MCE_MLAD DOMAIN-CONTAINING PROTEIN"/>
    <property type="match status" value="1"/>
</dbReference>
<feature type="domain" description="Mce/MlaD" evidence="2">
    <location>
        <begin position="46"/>
        <end position="114"/>
    </location>
</feature>
<evidence type="ECO:0000259" key="2">
    <source>
        <dbReference type="Pfam" id="PF02470"/>
    </source>
</evidence>
<name>A0A1M7ZQE7_9HYPH</name>
<dbReference type="Pfam" id="PF02470">
    <property type="entry name" value="MlaD"/>
    <property type="match status" value="1"/>
</dbReference>
<dbReference type="Gene3D" id="1.10.287.950">
    <property type="entry name" value="Methyl-accepting chemotaxis protein"/>
    <property type="match status" value="1"/>
</dbReference>
<dbReference type="InterPro" id="IPR003399">
    <property type="entry name" value="Mce/MlaD"/>
</dbReference>
<dbReference type="EMBL" id="FRXO01000010">
    <property type="protein sequence ID" value="SHO67097.1"/>
    <property type="molecule type" value="Genomic_DNA"/>
</dbReference>
<accession>A0A1M7ZQE7</accession>
<dbReference type="AlphaFoldDB" id="A0A1M7ZQE7"/>
<keyword evidence="1" id="KW-0812">Transmembrane</keyword>
<evidence type="ECO:0000313" key="4">
    <source>
        <dbReference type="Proteomes" id="UP000186406"/>
    </source>
</evidence>
<gene>
    <name evidence="3" type="ORF">SAMN02745172_03761</name>
</gene>
<sequence length="465" mass="48608">METRAHYVTVGVFVLVVLAAALGFVYWLYKAQDTSGYVPVDVVFSGSVTGLTPGASVFYNGLRIGSVASLSFSTAGKPVVVARAMVDPNAPLRKDVRAELGYQGITGVANLSFSGGGADSPSLFAEPGIPRIQAGGSAIEELLNGARDTLKKTDLAVDAINNLIRENSPTVTSTIANIEKFSGALADNSDEISNFLAQAGRVADVLQGVADDLGGILQQGRKLVAEVTPEDVRVVVANVRKFSDSLSMTGDQVNQVVAQVKQAATDLQAFTTGLNGTLENVNKIVAAVPTAEVRRIVENADKVVAGVAARAPEIDGTIADVRATAANARSISDQLAAKREQIDNITADTQQMMARLNAASAKLAPLIDNVNGMVNSDGSKGLVAEATAAAHAIRVAADTVNDSLPGIMSSLGRFSSRGLPDLTETIAQLRQTLATVQSAVQSLERDPNRLIFGGSNQPVFQPQRR</sequence>
<organism evidence="3 4">
    <name type="scientific">Pseudoxanthobacter soli DSM 19599</name>
    <dbReference type="NCBI Taxonomy" id="1123029"/>
    <lineage>
        <taxon>Bacteria</taxon>
        <taxon>Pseudomonadati</taxon>
        <taxon>Pseudomonadota</taxon>
        <taxon>Alphaproteobacteria</taxon>
        <taxon>Hyphomicrobiales</taxon>
        <taxon>Segnochrobactraceae</taxon>
        <taxon>Pseudoxanthobacter</taxon>
    </lineage>
</organism>
<dbReference type="STRING" id="1123029.SAMN02745172_03761"/>
<dbReference type="Proteomes" id="UP000186406">
    <property type="component" value="Unassembled WGS sequence"/>
</dbReference>
<protein>
    <submittedName>
        <fullName evidence="3">Phospholipid/cholesterol/gamma-HCH transport system substrate-binding protein</fullName>
    </submittedName>
</protein>
<evidence type="ECO:0000313" key="3">
    <source>
        <dbReference type="EMBL" id="SHO67097.1"/>
    </source>
</evidence>
<feature type="transmembrane region" description="Helical" evidence="1">
    <location>
        <begin position="7"/>
        <end position="29"/>
    </location>
</feature>
<keyword evidence="4" id="KW-1185">Reference proteome</keyword>
<keyword evidence="1" id="KW-0472">Membrane</keyword>
<keyword evidence="1" id="KW-1133">Transmembrane helix</keyword>
<dbReference type="RefSeq" id="WP_073631586.1">
    <property type="nucleotide sequence ID" value="NZ_FRXO01000010.1"/>
</dbReference>
<reference evidence="3 4" key="1">
    <citation type="submission" date="2016-12" db="EMBL/GenBank/DDBJ databases">
        <authorList>
            <person name="Song W.-J."/>
            <person name="Kurnit D.M."/>
        </authorList>
    </citation>
    <scope>NUCLEOTIDE SEQUENCE [LARGE SCALE GENOMIC DNA]</scope>
    <source>
        <strain evidence="3 4">DSM 19599</strain>
    </source>
</reference>
<evidence type="ECO:0000256" key="1">
    <source>
        <dbReference type="SAM" id="Phobius"/>
    </source>
</evidence>
<dbReference type="SUPFAM" id="SSF58104">
    <property type="entry name" value="Methyl-accepting chemotaxis protein (MCP) signaling domain"/>
    <property type="match status" value="1"/>
</dbReference>
<proteinExistence type="predicted"/>